<accession>A0A6J3GEX4</accession>
<dbReference type="InterPro" id="IPR036179">
    <property type="entry name" value="Ig-like_dom_sf"/>
</dbReference>
<dbReference type="InterPro" id="IPR013783">
    <property type="entry name" value="Ig-like_fold"/>
</dbReference>
<feature type="domain" description="Ig-like" evidence="13">
    <location>
        <begin position="303"/>
        <end position="391"/>
    </location>
</feature>
<comment type="subcellular location">
    <subcellularLocation>
        <location evidence="1">Cell membrane</location>
        <topology evidence="1">Single-pass type I membrane protein</topology>
    </subcellularLocation>
</comment>
<dbReference type="Proteomes" id="UP000504640">
    <property type="component" value="Unplaced"/>
</dbReference>
<dbReference type="GO" id="GO:0006955">
    <property type="term" value="P:immune response"/>
    <property type="evidence" value="ECO:0007669"/>
    <property type="project" value="TreeGrafter"/>
</dbReference>
<evidence type="ECO:0000313" key="15">
    <source>
        <dbReference type="RefSeq" id="XP_032116613.1"/>
    </source>
</evidence>
<evidence type="ECO:0000259" key="13">
    <source>
        <dbReference type="PROSITE" id="PS50835"/>
    </source>
</evidence>
<dbReference type="PANTHER" id="PTHR11481">
    <property type="entry name" value="IMMUNOGLOBULIN FC RECEPTOR"/>
    <property type="match status" value="1"/>
</dbReference>
<dbReference type="SUPFAM" id="SSF48726">
    <property type="entry name" value="Immunoglobulin"/>
    <property type="match status" value="8"/>
</dbReference>
<dbReference type="SMART" id="SM00409">
    <property type="entry name" value="IG"/>
    <property type="match status" value="7"/>
</dbReference>
<dbReference type="PANTHER" id="PTHR11481:SF64">
    <property type="entry name" value="FC RECEPTOR-LIKE PROTEIN 4"/>
    <property type="match status" value="1"/>
</dbReference>
<dbReference type="Gene3D" id="2.60.40.10">
    <property type="entry name" value="Immunoglobulins"/>
    <property type="match status" value="8"/>
</dbReference>
<keyword evidence="4" id="KW-0732">Signal</keyword>
<dbReference type="GO" id="GO:0004888">
    <property type="term" value="F:transmembrane signaling receptor activity"/>
    <property type="evidence" value="ECO:0007669"/>
    <property type="project" value="TreeGrafter"/>
</dbReference>
<feature type="domain" description="Ig-like" evidence="13">
    <location>
        <begin position="735"/>
        <end position="834"/>
    </location>
</feature>
<name>A0A6J3GEX4_SAPAP</name>
<dbReference type="GO" id="GO:0007166">
    <property type="term" value="P:cell surface receptor signaling pathway"/>
    <property type="evidence" value="ECO:0007669"/>
    <property type="project" value="TreeGrafter"/>
</dbReference>
<dbReference type="Pfam" id="PF00047">
    <property type="entry name" value="ig"/>
    <property type="match status" value="2"/>
</dbReference>
<keyword evidence="9" id="KW-0675">Receptor</keyword>
<dbReference type="InterPro" id="IPR050488">
    <property type="entry name" value="Ig_Fc_receptor"/>
</dbReference>
<evidence type="ECO:0000256" key="12">
    <source>
        <dbReference type="SAM" id="Phobius"/>
    </source>
</evidence>
<dbReference type="InterPro" id="IPR007110">
    <property type="entry name" value="Ig-like_dom"/>
</dbReference>
<evidence type="ECO:0000256" key="2">
    <source>
        <dbReference type="ARBA" id="ARBA00022475"/>
    </source>
</evidence>
<dbReference type="GO" id="GO:0009897">
    <property type="term" value="C:external side of plasma membrane"/>
    <property type="evidence" value="ECO:0007669"/>
    <property type="project" value="TreeGrafter"/>
</dbReference>
<dbReference type="PROSITE" id="PS50835">
    <property type="entry name" value="IG_LIKE"/>
    <property type="match status" value="7"/>
</dbReference>
<evidence type="ECO:0000256" key="3">
    <source>
        <dbReference type="ARBA" id="ARBA00022692"/>
    </source>
</evidence>
<evidence type="ECO:0000256" key="8">
    <source>
        <dbReference type="ARBA" id="ARBA00023157"/>
    </source>
</evidence>
<keyword evidence="2" id="KW-1003">Cell membrane</keyword>
<evidence type="ECO:0000313" key="14">
    <source>
        <dbReference type="Proteomes" id="UP000504640"/>
    </source>
</evidence>
<dbReference type="InterPro" id="IPR013151">
    <property type="entry name" value="Immunoglobulin_dom"/>
</dbReference>
<dbReference type="Pfam" id="PF13895">
    <property type="entry name" value="Ig_2"/>
    <property type="match status" value="1"/>
</dbReference>
<gene>
    <name evidence="15" type="primary">FCRL4</name>
</gene>
<feature type="domain" description="Ig-like" evidence="13">
    <location>
        <begin position="22"/>
        <end position="114"/>
    </location>
</feature>
<dbReference type="FunFam" id="2.60.40.10:FF:001884">
    <property type="entry name" value="Fc receptor like 4"/>
    <property type="match status" value="1"/>
</dbReference>
<evidence type="ECO:0000256" key="4">
    <source>
        <dbReference type="ARBA" id="ARBA00022729"/>
    </source>
</evidence>
<keyword evidence="6 12" id="KW-1133">Transmembrane helix</keyword>
<keyword evidence="10" id="KW-0325">Glycoprotein</keyword>
<dbReference type="InterPro" id="IPR003598">
    <property type="entry name" value="Ig_sub2"/>
</dbReference>
<feature type="domain" description="Ig-like" evidence="13">
    <location>
        <begin position="484"/>
        <end position="549"/>
    </location>
</feature>
<keyword evidence="5" id="KW-0677">Repeat</keyword>
<dbReference type="AlphaFoldDB" id="A0A6J3GEX4"/>
<evidence type="ECO:0000256" key="5">
    <source>
        <dbReference type="ARBA" id="ARBA00022737"/>
    </source>
</evidence>
<evidence type="ECO:0000256" key="7">
    <source>
        <dbReference type="ARBA" id="ARBA00023136"/>
    </source>
</evidence>
<evidence type="ECO:0000256" key="6">
    <source>
        <dbReference type="ARBA" id="ARBA00022989"/>
    </source>
</evidence>
<keyword evidence="7 12" id="KW-0472">Membrane</keyword>
<dbReference type="RefSeq" id="XP_032116613.1">
    <property type="nucleotide sequence ID" value="XM_032260722.1"/>
</dbReference>
<keyword evidence="11" id="KW-0393">Immunoglobulin domain</keyword>
<dbReference type="SMART" id="SM00408">
    <property type="entry name" value="IGc2"/>
    <property type="match status" value="6"/>
</dbReference>
<sequence>MVNLQDKLPLGFPEQVPMLLWPLMLVLAPVNGQLARTHKSVISLQPPWTTVFQGERVTLTCKEFHFYSPQKTKWFRLYLGKEIPRETPANTLEVRESGEYRCQAGGSSLSSPVRLVFSSASLILQSPVSVFEGDSVVLRCRAKVEITLNTIYKDDNILAFLNKSSDFRIHHASLKNNGAYHCTGFNRSNFPVSSNIVKIQVQELFSRPVLRASSSQPINGSLVTLTCETQLSLERSDVQLQFRFFRDGQTLGLGWTNSSKFQITAMRSEDSGSFWCEIDTVAHTVKKESLRSQIRVQKPVPLPQILTESSSITPGWCNLTVKCRVLGTTEDLNVIWETQGLPRELEQRGTLGPAPNSWTLAVSLSPSQRNASLTCVVSNNVDQKTATKDLGEVCWAQKSVQQERFIYFPFHFINSTSFMQRRSLLNSLPSAGVAKCDLGNLGWPALSLQISSFSDHLEQASMLLWTSLLVLAPVCGQSAAAHKPVISLHPPWTTVFKGDRVALTCNGFHFNATEKTKWHRLYGRGETSTLTPGNTLEVWQSGNYRCQAQGSPQSDPVLLVFSSVSLILQAPYSVFEGDTLVLRCKKRRNEKLTAVKYTWNEKTLFKSNKSSDFLIPQASSNNSGNYQCFGYGDKNVFKSNNKIIKIKELFPHPELKVTDSQPTEGSSINLSCETQLPPERSDTPLHFIFFRDDRVILSNWSKSPELQIPTIWRENSGSYWCGAQTVIGSVHKRSPSLQIHVQRIPVSGVLLESQPSGGQAVEGETLVLVCSMAEGTGDTTFSWHREDTQECLGRKIQRSPRAELELPAIGESHAGGYYCTADNSYGPVQSVVLNVTVRVTPGNRDGLVTAGAIGGLLGALLLAVVLLFHCWRQRKPGDRFLGDETRIPPTPAPGESSYSICPAQVELQRLYVDVHPKEEDLIYPEIQIIRLGEEGEANISGTLLEDKDVSVVYAEVKAQHPDNSAGKVCSKDEECHENEKLGECPT</sequence>
<feature type="domain" description="Ig-like" evidence="13">
    <location>
        <begin position="556"/>
        <end position="628"/>
    </location>
</feature>
<protein>
    <submittedName>
        <fullName evidence="15">Fc receptor-like protein 4</fullName>
    </submittedName>
</protein>
<organism evidence="14 15">
    <name type="scientific">Sapajus apella</name>
    <name type="common">Brown-capped capuchin</name>
    <name type="synonym">Cebus apella</name>
    <dbReference type="NCBI Taxonomy" id="9515"/>
    <lineage>
        <taxon>Eukaryota</taxon>
        <taxon>Metazoa</taxon>
        <taxon>Chordata</taxon>
        <taxon>Craniata</taxon>
        <taxon>Vertebrata</taxon>
        <taxon>Euteleostomi</taxon>
        <taxon>Mammalia</taxon>
        <taxon>Eutheria</taxon>
        <taxon>Euarchontoglires</taxon>
        <taxon>Primates</taxon>
        <taxon>Haplorrhini</taxon>
        <taxon>Platyrrhini</taxon>
        <taxon>Cebidae</taxon>
        <taxon>Cebinae</taxon>
        <taxon>Sapajus</taxon>
    </lineage>
</organism>
<dbReference type="CTD" id="83417"/>
<evidence type="ECO:0000256" key="10">
    <source>
        <dbReference type="ARBA" id="ARBA00023180"/>
    </source>
</evidence>
<feature type="domain" description="Ig-like" evidence="13">
    <location>
        <begin position="208"/>
        <end position="286"/>
    </location>
</feature>
<evidence type="ECO:0000256" key="1">
    <source>
        <dbReference type="ARBA" id="ARBA00004251"/>
    </source>
</evidence>
<dbReference type="GeneID" id="116538366"/>
<dbReference type="FunFam" id="2.60.40.10:FF:001308">
    <property type="entry name" value="Fc receptor like 4"/>
    <property type="match status" value="2"/>
</dbReference>
<feature type="transmembrane region" description="Helical" evidence="12">
    <location>
        <begin position="847"/>
        <end position="871"/>
    </location>
</feature>
<evidence type="ECO:0000256" key="11">
    <source>
        <dbReference type="ARBA" id="ARBA00023319"/>
    </source>
</evidence>
<reference evidence="15" key="1">
    <citation type="submission" date="2025-08" db="UniProtKB">
        <authorList>
            <consortium name="RefSeq"/>
        </authorList>
    </citation>
    <scope>IDENTIFICATION</scope>
    <source>
        <tissue evidence="15">Blood</tissue>
    </source>
</reference>
<evidence type="ECO:0000256" key="9">
    <source>
        <dbReference type="ARBA" id="ARBA00023170"/>
    </source>
</evidence>
<keyword evidence="3 12" id="KW-0812">Transmembrane</keyword>
<keyword evidence="8" id="KW-1015">Disulfide bond</keyword>
<keyword evidence="14" id="KW-1185">Reference proteome</keyword>
<dbReference type="InterPro" id="IPR003599">
    <property type="entry name" value="Ig_sub"/>
</dbReference>
<feature type="domain" description="Ig-like" evidence="13">
    <location>
        <begin position="653"/>
        <end position="721"/>
    </location>
</feature>
<proteinExistence type="predicted"/>